<gene>
    <name evidence="2" type="primary">P0036B02.10</name>
</gene>
<evidence type="ECO:0000313" key="2">
    <source>
        <dbReference type="EMBL" id="BAD53447.1"/>
    </source>
</evidence>
<name>Q5ZA76_ORYSJ</name>
<evidence type="ECO:0000313" key="3">
    <source>
        <dbReference type="Proteomes" id="UP000000763"/>
    </source>
</evidence>
<feature type="region of interest" description="Disordered" evidence="1">
    <location>
        <begin position="24"/>
        <end position="44"/>
    </location>
</feature>
<reference evidence="3" key="2">
    <citation type="journal article" date="2008" name="Nucleic Acids Res.">
        <title>The rice annotation project database (RAP-DB): 2008 update.</title>
        <authorList>
            <consortium name="The rice annotation project (RAP)"/>
        </authorList>
    </citation>
    <scope>GENOME REANNOTATION</scope>
    <source>
        <strain evidence="3">cv. Nipponbare</strain>
    </source>
</reference>
<dbReference type="EMBL" id="AP003522">
    <property type="protein sequence ID" value="BAD53447.1"/>
    <property type="molecule type" value="Genomic_DNA"/>
</dbReference>
<accession>Q5ZA76</accession>
<protein>
    <submittedName>
        <fullName evidence="2">Uncharacterized protein</fullName>
    </submittedName>
</protein>
<dbReference type="AlphaFoldDB" id="Q5ZA76"/>
<reference evidence="3" key="1">
    <citation type="journal article" date="2005" name="Nature">
        <title>The map-based sequence of the rice genome.</title>
        <authorList>
            <consortium name="International rice genome sequencing project (IRGSP)"/>
            <person name="Matsumoto T."/>
            <person name="Wu J."/>
            <person name="Kanamori H."/>
            <person name="Katayose Y."/>
            <person name="Fujisawa M."/>
            <person name="Namiki N."/>
            <person name="Mizuno H."/>
            <person name="Yamamoto K."/>
            <person name="Antonio B.A."/>
            <person name="Baba T."/>
            <person name="Sakata K."/>
            <person name="Nagamura Y."/>
            <person name="Aoki H."/>
            <person name="Arikawa K."/>
            <person name="Arita K."/>
            <person name="Bito T."/>
            <person name="Chiden Y."/>
            <person name="Fujitsuka N."/>
            <person name="Fukunaka R."/>
            <person name="Hamada M."/>
            <person name="Harada C."/>
            <person name="Hayashi A."/>
            <person name="Hijishita S."/>
            <person name="Honda M."/>
            <person name="Hosokawa S."/>
            <person name="Ichikawa Y."/>
            <person name="Idonuma A."/>
            <person name="Iijima M."/>
            <person name="Ikeda M."/>
            <person name="Ikeno M."/>
            <person name="Ito K."/>
            <person name="Ito S."/>
            <person name="Ito T."/>
            <person name="Ito Y."/>
            <person name="Ito Y."/>
            <person name="Iwabuchi A."/>
            <person name="Kamiya K."/>
            <person name="Karasawa W."/>
            <person name="Kurita K."/>
            <person name="Katagiri S."/>
            <person name="Kikuta A."/>
            <person name="Kobayashi H."/>
            <person name="Kobayashi N."/>
            <person name="Machita K."/>
            <person name="Maehara T."/>
            <person name="Masukawa M."/>
            <person name="Mizubayashi T."/>
            <person name="Mukai Y."/>
            <person name="Nagasaki H."/>
            <person name="Nagata Y."/>
            <person name="Naito S."/>
            <person name="Nakashima M."/>
            <person name="Nakama Y."/>
            <person name="Nakamichi Y."/>
            <person name="Nakamura M."/>
            <person name="Meguro A."/>
            <person name="Negishi M."/>
            <person name="Ohta I."/>
            <person name="Ohta T."/>
            <person name="Okamoto M."/>
            <person name="Ono N."/>
            <person name="Saji S."/>
            <person name="Sakaguchi M."/>
            <person name="Sakai K."/>
            <person name="Shibata M."/>
            <person name="Shimokawa T."/>
            <person name="Song J."/>
            <person name="Takazaki Y."/>
            <person name="Terasawa K."/>
            <person name="Tsugane M."/>
            <person name="Tsuji K."/>
            <person name="Ueda S."/>
            <person name="Waki K."/>
            <person name="Yamagata H."/>
            <person name="Yamamoto M."/>
            <person name="Yamamoto S."/>
            <person name="Yamane H."/>
            <person name="Yoshiki S."/>
            <person name="Yoshihara R."/>
            <person name="Yukawa K."/>
            <person name="Zhong H."/>
            <person name="Yano M."/>
            <person name="Yuan Q."/>
            <person name="Ouyang S."/>
            <person name="Liu J."/>
            <person name="Jones K.M."/>
            <person name="Gansberger K."/>
            <person name="Moffat K."/>
            <person name="Hill J."/>
            <person name="Bera J."/>
            <person name="Fadrosh D."/>
            <person name="Jin S."/>
            <person name="Johri S."/>
            <person name="Kim M."/>
            <person name="Overton L."/>
            <person name="Reardon M."/>
            <person name="Tsitrin T."/>
            <person name="Vuong H."/>
            <person name="Weaver B."/>
            <person name="Ciecko A."/>
            <person name="Tallon L."/>
            <person name="Jackson J."/>
            <person name="Pai G."/>
            <person name="Aken S.V."/>
            <person name="Utterback T."/>
            <person name="Reidmuller S."/>
            <person name="Feldblyum T."/>
            <person name="Hsiao J."/>
            <person name="Zismann V."/>
            <person name="Iobst S."/>
            <person name="de Vazeille A.R."/>
            <person name="Buell C.R."/>
            <person name="Ying K."/>
            <person name="Li Y."/>
            <person name="Lu T."/>
            <person name="Huang Y."/>
            <person name="Zhao Q."/>
            <person name="Feng Q."/>
            <person name="Zhang L."/>
            <person name="Zhu J."/>
            <person name="Weng Q."/>
            <person name="Mu J."/>
            <person name="Lu Y."/>
            <person name="Fan D."/>
            <person name="Liu Y."/>
            <person name="Guan J."/>
            <person name="Zhang Y."/>
            <person name="Yu S."/>
            <person name="Liu X."/>
            <person name="Zhang Y."/>
            <person name="Hong G."/>
            <person name="Han B."/>
            <person name="Choisne N."/>
            <person name="Demange N."/>
            <person name="Orjeda G."/>
            <person name="Samain S."/>
            <person name="Cattolico L."/>
            <person name="Pelletier E."/>
            <person name="Couloux A."/>
            <person name="Segurens B."/>
            <person name="Wincker P."/>
            <person name="D'Hont A."/>
            <person name="Scarpelli C."/>
            <person name="Weissenbach J."/>
            <person name="Salanoubat M."/>
            <person name="Quetier F."/>
            <person name="Yu Y."/>
            <person name="Kim H.R."/>
            <person name="Rambo T."/>
            <person name="Currie J."/>
            <person name="Collura K."/>
            <person name="Luo M."/>
            <person name="Yang T."/>
            <person name="Ammiraju J.S.S."/>
            <person name="Engler F."/>
            <person name="Soderlund C."/>
            <person name="Wing R.A."/>
            <person name="Palmer L.E."/>
            <person name="de la Bastide M."/>
            <person name="Spiegel L."/>
            <person name="Nascimento L."/>
            <person name="Zutavern T."/>
            <person name="O'Shaughnessy A."/>
            <person name="Dike S."/>
            <person name="Dedhia N."/>
            <person name="Preston R."/>
            <person name="Balija V."/>
            <person name="McCombie W.R."/>
            <person name="Chow T."/>
            <person name="Chen H."/>
            <person name="Chung M."/>
            <person name="Chen C."/>
            <person name="Shaw J."/>
            <person name="Wu H."/>
            <person name="Hsiao K."/>
            <person name="Chao Y."/>
            <person name="Chu M."/>
            <person name="Cheng C."/>
            <person name="Hour A."/>
            <person name="Lee P."/>
            <person name="Lin S."/>
            <person name="Lin Y."/>
            <person name="Liou J."/>
            <person name="Liu S."/>
            <person name="Hsing Y."/>
            <person name="Raghuvanshi S."/>
            <person name="Mohanty A."/>
            <person name="Bharti A.K."/>
            <person name="Gaur A."/>
            <person name="Gupta V."/>
            <person name="Kumar D."/>
            <person name="Ravi V."/>
            <person name="Vij S."/>
            <person name="Kapur A."/>
            <person name="Khurana P."/>
            <person name="Khurana P."/>
            <person name="Khurana J.P."/>
            <person name="Tyagi A.K."/>
            <person name="Gaikwad K."/>
            <person name="Singh A."/>
            <person name="Dalal V."/>
            <person name="Srivastava S."/>
            <person name="Dixit A."/>
            <person name="Pal A.K."/>
            <person name="Ghazi I.A."/>
            <person name="Yadav M."/>
            <person name="Pandit A."/>
            <person name="Bhargava A."/>
            <person name="Sureshbabu K."/>
            <person name="Batra K."/>
            <person name="Sharma T.R."/>
            <person name="Mohapatra T."/>
            <person name="Singh N.K."/>
            <person name="Messing J."/>
            <person name="Nelson A.B."/>
            <person name="Fuks G."/>
            <person name="Kavchok S."/>
            <person name="Keizer G."/>
            <person name="Linton E."/>
            <person name="Llaca V."/>
            <person name="Song R."/>
            <person name="Tanyolac B."/>
            <person name="Young S."/>
            <person name="Ho-Il K."/>
            <person name="Hahn J.H."/>
            <person name="Sangsakoo G."/>
            <person name="Vanavichit A."/>
            <person name="de Mattos Luiz.A.T."/>
            <person name="Zimmer P.D."/>
            <person name="Malone G."/>
            <person name="Dellagostin O."/>
            <person name="de Oliveira A.C."/>
            <person name="Bevan M."/>
            <person name="Bancroft I."/>
            <person name="Minx P."/>
            <person name="Cordum H."/>
            <person name="Wilson R."/>
            <person name="Cheng Z."/>
            <person name="Jin W."/>
            <person name="Jiang J."/>
            <person name="Leong S.A."/>
            <person name="Iwama H."/>
            <person name="Gojobori T."/>
            <person name="Itoh T."/>
            <person name="Niimura Y."/>
            <person name="Fujii Y."/>
            <person name="Habara T."/>
            <person name="Sakai H."/>
            <person name="Sato Y."/>
            <person name="Wilson G."/>
            <person name="Kumar K."/>
            <person name="McCouch S."/>
            <person name="Juretic N."/>
            <person name="Hoen D."/>
            <person name="Wright S."/>
            <person name="Bruskiewich R."/>
            <person name="Bureau T."/>
            <person name="Miyao A."/>
            <person name="Hirochika H."/>
            <person name="Nishikawa T."/>
            <person name="Kadowaki K."/>
            <person name="Sugiura M."/>
            <person name="Burr B."/>
            <person name="Sasaki T."/>
        </authorList>
    </citation>
    <scope>NUCLEOTIDE SEQUENCE [LARGE SCALE GENOMIC DNA]</scope>
    <source>
        <strain evidence="3">cv. Nipponbare</strain>
    </source>
</reference>
<feature type="compositionally biased region" description="Gly residues" evidence="1">
    <location>
        <begin position="24"/>
        <end position="35"/>
    </location>
</feature>
<proteinExistence type="predicted"/>
<sequence>MGMGERVGEGGRGGIGRFRGIAVGGGSLAVGGGHGRATRRRRWRPSRWDGGARWAYVSDGGKPDLVVRRWRLMVADRTTGKTLTMSGGGGGIMRGGVWRHWNDEGREGVCVRNTTHKS</sequence>
<organism evidence="2 3">
    <name type="scientific">Oryza sativa subsp. japonica</name>
    <name type="common">Rice</name>
    <dbReference type="NCBI Taxonomy" id="39947"/>
    <lineage>
        <taxon>Eukaryota</taxon>
        <taxon>Viridiplantae</taxon>
        <taxon>Streptophyta</taxon>
        <taxon>Embryophyta</taxon>
        <taxon>Tracheophyta</taxon>
        <taxon>Spermatophyta</taxon>
        <taxon>Magnoliopsida</taxon>
        <taxon>Liliopsida</taxon>
        <taxon>Poales</taxon>
        <taxon>Poaceae</taxon>
        <taxon>BOP clade</taxon>
        <taxon>Oryzoideae</taxon>
        <taxon>Oryzeae</taxon>
        <taxon>Oryzinae</taxon>
        <taxon>Oryza</taxon>
        <taxon>Oryza sativa</taxon>
    </lineage>
</organism>
<evidence type="ECO:0000256" key="1">
    <source>
        <dbReference type="SAM" id="MobiDB-lite"/>
    </source>
</evidence>
<dbReference type="Proteomes" id="UP000000763">
    <property type="component" value="Chromosome 6"/>
</dbReference>